<evidence type="ECO:0000256" key="1">
    <source>
        <dbReference type="ARBA" id="ARBA00001974"/>
    </source>
</evidence>
<keyword evidence="7" id="KW-1185">Reference proteome</keyword>
<dbReference type="InterPro" id="IPR036188">
    <property type="entry name" value="FAD/NAD-bd_sf"/>
</dbReference>
<dbReference type="InterPro" id="IPR006076">
    <property type="entry name" value="FAD-dep_OxRdtase"/>
</dbReference>
<proteinExistence type="inferred from homology"/>
<comment type="cofactor">
    <cofactor evidence="1">
        <name>FAD</name>
        <dbReference type="ChEBI" id="CHEBI:57692"/>
    </cofactor>
</comment>
<dbReference type="Pfam" id="PF01266">
    <property type="entry name" value="DAO"/>
    <property type="match status" value="1"/>
</dbReference>
<gene>
    <name evidence="6" type="ORF">MMG00_13680</name>
</gene>
<evidence type="ECO:0000313" key="7">
    <source>
        <dbReference type="Proteomes" id="UP000829542"/>
    </source>
</evidence>
<dbReference type="InterPro" id="IPR017741">
    <property type="entry name" value="FAD-dependent_OxRdtase_HpnW"/>
</dbReference>
<name>A0ABY3X660_9GAMM</name>
<dbReference type="RefSeq" id="WP_242149358.1">
    <property type="nucleotide sequence ID" value="NZ_CP093379.1"/>
</dbReference>
<dbReference type="NCBIfam" id="TIGR03364">
    <property type="entry name" value="HpnW_proposed"/>
    <property type="match status" value="1"/>
</dbReference>
<sequence length="375" mass="42027">MKYDVAIVGSGILGLSHAYAAAEKGLKVLLLERDQMPRGASIQNFGFAMQLGQAPGEMLELAKTSREIWQHFAKEAQFDSFQQGSLLFARNELEASLLESFYETRGKSQYPCQLLTEKEIALLYQGQFSHFKRALHGTEDQVIYSREAILQLAKWIAEHPNVTAHYKTLVYEIDPDKGLLKSSQGNFTANHIFVCCGHDYQTLFAKEIAALNPIVCRLQMLRATPTHDIQLQHALFTGLSCLHYDAFAGLPEIKALQEKVVSETPLLDQYKIHLLITPTPYGDLIIGDSHDYHEEVLPFNNAKIDQLIQSLAEEVLEQKIMIKERWQGVYGAKGEEPISILTPSDKVSIVLMRTGLGMSVGPALGLKNISQYLNH</sequence>
<accession>A0ABY3X660</accession>
<feature type="domain" description="FAD dependent oxidoreductase" evidence="5">
    <location>
        <begin position="4"/>
        <end position="365"/>
    </location>
</feature>
<keyword evidence="3" id="KW-0285">Flavoprotein</keyword>
<evidence type="ECO:0000313" key="6">
    <source>
        <dbReference type="EMBL" id="UNM96226.1"/>
    </source>
</evidence>
<dbReference type="SUPFAM" id="SSF51905">
    <property type="entry name" value="FAD/NAD(P)-binding domain"/>
    <property type="match status" value="1"/>
</dbReference>
<dbReference type="Proteomes" id="UP000829542">
    <property type="component" value="Chromosome"/>
</dbReference>
<dbReference type="EMBL" id="CP093379">
    <property type="protein sequence ID" value="UNM96226.1"/>
    <property type="molecule type" value="Genomic_DNA"/>
</dbReference>
<evidence type="ECO:0000256" key="2">
    <source>
        <dbReference type="ARBA" id="ARBA00009410"/>
    </source>
</evidence>
<keyword evidence="4" id="KW-0560">Oxidoreductase</keyword>
<evidence type="ECO:0000259" key="5">
    <source>
        <dbReference type="Pfam" id="PF01266"/>
    </source>
</evidence>
<dbReference type="Gene3D" id="3.50.50.60">
    <property type="entry name" value="FAD/NAD(P)-binding domain"/>
    <property type="match status" value="1"/>
</dbReference>
<evidence type="ECO:0000256" key="4">
    <source>
        <dbReference type="ARBA" id="ARBA00023002"/>
    </source>
</evidence>
<reference evidence="6 7" key="1">
    <citation type="submission" date="2022-03" db="EMBL/GenBank/DDBJ databases">
        <title>Ignatzschineria rhizosphaerae HR5S32.</title>
        <authorList>
            <person name="Sun J.Q."/>
            <person name="Feng J.Y."/>
        </authorList>
    </citation>
    <scope>NUCLEOTIDE SEQUENCE [LARGE SCALE GENOMIC DNA]</scope>
    <source>
        <strain evidence="6 7">HR5S32</strain>
    </source>
</reference>
<dbReference type="PANTHER" id="PTHR13847:SF286">
    <property type="entry name" value="D-AMINO ACID DEHYDROGENASE"/>
    <property type="match status" value="1"/>
</dbReference>
<dbReference type="Gene3D" id="3.30.9.10">
    <property type="entry name" value="D-Amino Acid Oxidase, subunit A, domain 2"/>
    <property type="match status" value="1"/>
</dbReference>
<organism evidence="6 7">
    <name type="scientific">Ignatzschineria rhizosphaerae</name>
    <dbReference type="NCBI Taxonomy" id="2923279"/>
    <lineage>
        <taxon>Bacteria</taxon>
        <taxon>Pseudomonadati</taxon>
        <taxon>Pseudomonadota</taxon>
        <taxon>Gammaproteobacteria</taxon>
        <taxon>Cardiobacteriales</taxon>
        <taxon>Ignatzschineriaceae</taxon>
        <taxon>Ignatzschineria</taxon>
    </lineage>
</organism>
<comment type="similarity">
    <text evidence="2">Belongs to the DadA oxidoreductase family.</text>
</comment>
<dbReference type="PANTHER" id="PTHR13847">
    <property type="entry name" value="SARCOSINE DEHYDROGENASE-RELATED"/>
    <property type="match status" value="1"/>
</dbReference>
<evidence type="ECO:0000256" key="3">
    <source>
        <dbReference type="ARBA" id="ARBA00022630"/>
    </source>
</evidence>
<protein>
    <submittedName>
        <fullName evidence="6">TIGR03364 family FAD-dependent oxidoreductase</fullName>
    </submittedName>
</protein>